<sequence>MLFLRVSFIQGSLSMHNRLPKVTPLANTSLIFPTPDYTTNASYSRMISFSLKYLIAFFCSLGKPIRYVSSEKLRRFLMLGSRTRLKQCSLVPAGIPAPDECQVQRMNFHPIGLPRQSTDNRRENSSKDDPMGRKPSSTIYEKFYINIFDADILMLQDLRGTNVSIPSMNPYVSPVADTIYEALGCLHRCSSSCLRRSIQTTKHR</sequence>
<dbReference type="EMBL" id="JABBWM010000047">
    <property type="protein sequence ID" value="KAG2102508.1"/>
    <property type="molecule type" value="Genomic_DNA"/>
</dbReference>
<feature type="compositionally biased region" description="Basic and acidic residues" evidence="1">
    <location>
        <begin position="118"/>
        <end position="132"/>
    </location>
</feature>
<name>A0A9P7JRK6_9AGAM</name>
<dbReference type="AlphaFoldDB" id="A0A9P7JRK6"/>
<evidence type="ECO:0000256" key="1">
    <source>
        <dbReference type="SAM" id="MobiDB-lite"/>
    </source>
</evidence>
<dbReference type="OrthoDB" id="1882547at2759"/>
<dbReference type="Proteomes" id="UP000823399">
    <property type="component" value="Unassembled WGS sequence"/>
</dbReference>
<evidence type="ECO:0000313" key="3">
    <source>
        <dbReference type="Proteomes" id="UP000823399"/>
    </source>
</evidence>
<dbReference type="GeneID" id="64700315"/>
<accession>A0A9P7JRK6</accession>
<feature type="region of interest" description="Disordered" evidence="1">
    <location>
        <begin position="111"/>
        <end position="135"/>
    </location>
</feature>
<reference evidence="2" key="1">
    <citation type="journal article" date="2020" name="New Phytol.">
        <title>Comparative genomics reveals dynamic genome evolution in host specialist ectomycorrhizal fungi.</title>
        <authorList>
            <person name="Lofgren L.A."/>
            <person name="Nguyen N.H."/>
            <person name="Vilgalys R."/>
            <person name="Ruytinx J."/>
            <person name="Liao H.L."/>
            <person name="Branco S."/>
            <person name="Kuo A."/>
            <person name="LaButti K."/>
            <person name="Lipzen A."/>
            <person name="Andreopoulos W."/>
            <person name="Pangilinan J."/>
            <person name="Riley R."/>
            <person name="Hundley H."/>
            <person name="Na H."/>
            <person name="Barry K."/>
            <person name="Grigoriev I.V."/>
            <person name="Stajich J.E."/>
            <person name="Kennedy P.G."/>
        </authorList>
    </citation>
    <scope>NUCLEOTIDE SEQUENCE</scope>
    <source>
        <strain evidence="2">FC423</strain>
    </source>
</reference>
<proteinExistence type="predicted"/>
<protein>
    <submittedName>
        <fullName evidence="2">Uncharacterized protein</fullName>
    </submittedName>
</protein>
<gene>
    <name evidence="2" type="ORF">F5147DRAFT_707191</name>
</gene>
<keyword evidence="3" id="KW-1185">Reference proteome</keyword>
<comment type="caution">
    <text evidence="2">The sequence shown here is derived from an EMBL/GenBank/DDBJ whole genome shotgun (WGS) entry which is preliminary data.</text>
</comment>
<evidence type="ECO:0000313" key="2">
    <source>
        <dbReference type="EMBL" id="KAG2102508.1"/>
    </source>
</evidence>
<organism evidence="2 3">
    <name type="scientific">Suillus discolor</name>
    <dbReference type="NCBI Taxonomy" id="1912936"/>
    <lineage>
        <taxon>Eukaryota</taxon>
        <taxon>Fungi</taxon>
        <taxon>Dikarya</taxon>
        <taxon>Basidiomycota</taxon>
        <taxon>Agaricomycotina</taxon>
        <taxon>Agaricomycetes</taxon>
        <taxon>Agaricomycetidae</taxon>
        <taxon>Boletales</taxon>
        <taxon>Suillineae</taxon>
        <taxon>Suillaceae</taxon>
        <taxon>Suillus</taxon>
    </lineage>
</organism>
<dbReference type="RefSeq" id="XP_041290186.1">
    <property type="nucleotide sequence ID" value="XM_041438056.1"/>
</dbReference>